<sequence>MKHSQIFFIAKYDIVHTHLILNRFEYDTPEIVFQFMANELHHRLRRDVTGLPFTYRLRYEFGYFE</sequence>
<keyword evidence="2" id="KW-1185">Reference proteome</keyword>
<proteinExistence type="predicted"/>
<accession>A0ABN4TVP6</accession>
<reference evidence="1 2" key="1">
    <citation type="submission" date="2016-10" db="EMBL/GenBank/DDBJ databases">
        <title>Complete genome sequences of three Cupriavidus strains isolated from various Malaysian environments.</title>
        <authorList>
            <person name="Abdullah A.A.-A."/>
            <person name="Shafie N.A.H."/>
            <person name="Lau N.S."/>
        </authorList>
    </citation>
    <scope>NUCLEOTIDE SEQUENCE [LARGE SCALE GENOMIC DNA]</scope>
    <source>
        <strain evidence="1 2">USMAA1020</strain>
        <plasmid evidence="1 2">unnamed1</plasmid>
    </source>
</reference>
<geneLocation type="plasmid" evidence="1 2">
    <name>unnamed1</name>
</geneLocation>
<dbReference type="Proteomes" id="UP000177515">
    <property type="component" value="Plasmid unnamed1"/>
</dbReference>
<keyword evidence="1" id="KW-0614">Plasmid</keyword>
<evidence type="ECO:0000313" key="2">
    <source>
        <dbReference type="Proteomes" id="UP000177515"/>
    </source>
</evidence>
<organism evidence="1 2">
    <name type="scientific">Cupriavidus malaysiensis</name>
    <dbReference type="NCBI Taxonomy" id="367825"/>
    <lineage>
        <taxon>Bacteria</taxon>
        <taxon>Pseudomonadati</taxon>
        <taxon>Pseudomonadota</taxon>
        <taxon>Betaproteobacteria</taxon>
        <taxon>Burkholderiales</taxon>
        <taxon>Burkholderiaceae</taxon>
        <taxon>Cupriavidus</taxon>
    </lineage>
</organism>
<protein>
    <submittedName>
        <fullName evidence="1">Uncharacterized protein</fullName>
    </submittedName>
</protein>
<gene>
    <name evidence="1" type="ORF">BKK80_34495</name>
</gene>
<dbReference type="EMBL" id="CP017756">
    <property type="protein sequence ID" value="AOZ11073.1"/>
    <property type="molecule type" value="Genomic_DNA"/>
</dbReference>
<name>A0ABN4TVP6_9BURK</name>
<evidence type="ECO:0000313" key="1">
    <source>
        <dbReference type="EMBL" id="AOZ11073.1"/>
    </source>
</evidence>